<sequence>MADETILATFKIDKDTWHQFKARAKSRNSNASAVLKSLVYDYLDGKLDGLVESQGETLADAIAALSEQVKDLDRRLGKSSVAA</sequence>
<evidence type="ECO:0000313" key="2">
    <source>
        <dbReference type="Proteomes" id="UP000191901"/>
    </source>
</evidence>
<proteinExistence type="predicted"/>
<organism evidence="1 2">
    <name type="scientific">Halomicronema hongdechloris C2206</name>
    <dbReference type="NCBI Taxonomy" id="1641165"/>
    <lineage>
        <taxon>Bacteria</taxon>
        <taxon>Bacillati</taxon>
        <taxon>Cyanobacteriota</taxon>
        <taxon>Cyanophyceae</taxon>
        <taxon>Nodosilineales</taxon>
        <taxon>Nodosilineaceae</taxon>
        <taxon>Halomicronema</taxon>
    </lineage>
</organism>
<dbReference type="Proteomes" id="UP000191901">
    <property type="component" value="Chromosome"/>
</dbReference>
<evidence type="ECO:0000313" key="1">
    <source>
        <dbReference type="EMBL" id="ASC70290.1"/>
    </source>
</evidence>
<dbReference type="KEGG" id="hhg:XM38_012270"/>
<dbReference type="RefSeq" id="WP_080811621.1">
    <property type="nucleotide sequence ID" value="NZ_CP021983.2"/>
</dbReference>
<keyword evidence="2" id="KW-1185">Reference proteome</keyword>
<reference evidence="1 2" key="1">
    <citation type="journal article" date="2016" name="Biochim. Biophys. Acta">
        <title>Characterization of red-shifted phycobilisomes isolated from the chlorophyll f-containing cyanobacterium Halomicronema hongdechloris.</title>
        <authorList>
            <person name="Li Y."/>
            <person name="Lin Y."/>
            <person name="Garvey C.J."/>
            <person name="Birch D."/>
            <person name="Corkery R.W."/>
            <person name="Loughlin P.C."/>
            <person name="Scheer H."/>
            <person name="Willows R.D."/>
            <person name="Chen M."/>
        </authorList>
    </citation>
    <scope>NUCLEOTIDE SEQUENCE [LARGE SCALE GENOMIC DNA]</scope>
    <source>
        <strain evidence="1 2">C2206</strain>
    </source>
</reference>
<accession>A0A1Z3HJ16</accession>
<name>A0A1Z3HJ16_9CYAN</name>
<protein>
    <submittedName>
        <fullName evidence="1">Uncharacterized protein</fullName>
    </submittedName>
</protein>
<dbReference type="EMBL" id="CP021983">
    <property type="protein sequence ID" value="ASC70290.1"/>
    <property type="molecule type" value="Genomic_DNA"/>
</dbReference>
<dbReference type="AlphaFoldDB" id="A0A1Z3HJ16"/>
<gene>
    <name evidence="1" type="ORF">XM38_012270</name>
</gene>